<dbReference type="PROSITE" id="PS00543">
    <property type="entry name" value="HLYD_FAMILY"/>
    <property type="match status" value="1"/>
</dbReference>
<dbReference type="Pfam" id="PF26002">
    <property type="entry name" value="Beta-barrel_AprE"/>
    <property type="match status" value="1"/>
</dbReference>
<evidence type="ECO:0000256" key="9">
    <source>
        <dbReference type="RuleBase" id="RU365093"/>
    </source>
</evidence>
<dbReference type="Proteomes" id="UP001595904">
    <property type="component" value="Unassembled WGS sequence"/>
</dbReference>
<comment type="subcellular location">
    <subcellularLocation>
        <location evidence="1 9">Cell inner membrane</location>
        <topology evidence="1 9">Single-pass membrane protein</topology>
    </subcellularLocation>
</comment>
<evidence type="ECO:0000256" key="8">
    <source>
        <dbReference type="ARBA" id="ARBA00023136"/>
    </source>
</evidence>
<dbReference type="SUPFAM" id="SSF111369">
    <property type="entry name" value="HlyD-like secretion proteins"/>
    <property type="match status" value="1"/>
</dbReference>
<protein>
    <recommendedName>
        <fullName evidence="9">Membrane fusion protein (MFP) family protein</fullName>
    </recommendedName>
</protein>
<dbReference type="InterPro" id="IPR010129">
    <property type="entry name" value="T1SS_HlyD"/>
</dbReference>
<name>A0ABV8SYM2_9GAMM</name>
<dbReference type="InterPro" id="IPR050739">
    <property type="entry name" value="MFP"/>
</dbReference>
<keyword evidence="8 9" id="KW-0472">Membrane</keyword>
<evidence type="ECO:0000256" key="2">
    <source>
        <dbReference type="ARBA" id="ARBA00009477"/>
    </source>
</evidence>
<sequence length="448" mass="49594">MGRATRCSRRWPEERSVLAHAEPLQNARPLAHWILWSTLAFFVIALLWASQAQLDEVTLGQGQVIPSSKIQVVQNLEGGIIAEILVEPGQVVNKGQTLMRIDDTRFSSSYQEGAAKDDSLRARIARLEAEASLGEFIAPADLQSRAVELVRHERAVFDARRRDLDASLAVLERQGEQRAQELSEVQTHAAQLEHSYDLVQQELAITRQAADQSVFPKVQLIRLERQANDLKGELDVARLSVPRLQAAMAEVRRRADQATAEFRSAASRELSEARAEQSVISATKVALEDRLARTTVRAPLTGTIKQVKVNTIGGVVQPGMDLVEIVPLEDSLLVEARVRPADIAFLRPGLPAMVKLTAYDFSIYGGLEGTVDHISADAILDERSAARPESYYLVRVRTSRGGRGAGDKHLKIIPGMQATVDIRTGHKTVLQYLLKPILRARQTALRER</sequence>
<dbReference type="Pfam" id="PF25994">
    <property type="entry name" value="HH_AprE"/>
    <property type="match status" value="1"/>
</dbReference>
<gene>
    <name evidence="13" type="ORF">ACFPN2_26865</name>
</gene>
<dbReference type="InterPro" id="IPR058781">
    <property type="entry name" value="HH_AprE-like"/>
</dbReference>
<keyword evidence="4 9" id="KW-1003">Cell membrane</keyword>
<evidence type="ECO:0000313" key="14">
    <source>
        <dbReference type="Proteomes" id="UP001595904"/>
    </source>
</evidence>
<evidence type="ECO:0000256" key="7">
    <source>
        <dbReference type="ARBA" id="ARBA00022989"/>
    </source>
</evidence>
<evidence type="ECO:0000256" key="6">
    <source>
        <dbReference type="ARBA" id="ARBA00022692"/>
    </source>
</evidence>
<feature type="transmembrane region" description="Helical" evidence="9">
    <location>
        <begin position="30"/>
        <end position="49"/>
    </location>
</feature>
<dbReference type="NCBIfam" id="TIGR01843">
    <property type="entry name" value="type_I_hlyD"/>
    <property type="match status" value="1"/>
</dbReference>
<comment type="caution">
    <text evidence="13">The sequence shown here is derived from an EMBL/GenBank/DDBJ whole genome shotgun (WGS) entry which is preliminary data.</text>
</comment>
<feature type="coiled-coil region" evidence="10">
    <location>
        <begin position="220"/>
        <end position="268"/>
    </location>
</feature>
<evidence type="ECO:0000256" key="4">
    <source>
        <dbReference type="ARBA" id="ARBA00022475"/>
    </source>
</evidence>
<evidence type="ECO:0000256" key="10">
    <source>
        <dbReference type="SAM" id="Coils"/>
    </source>
</evidence>
<proteinExistence type="inferred from homology"/>
<dbReference type="PRINTS" id="PR01490">
    <property type="entry name" value="RTXTOXIND"/>
</dbReference>
<reference evidence="14" key="1">
    <citation type="journal article" date="2019" name="Int. J. Syst. Evol. Microbiol.">
        <title>The Global Catalogue of Microorganisms (GCM) 10K type strain sequencing project: providing services to taxonomists for standard genome sequencing and annotation.</title>
        <authorList>
            <consortium name="The Broad Institute Genomics Platform"/>
            <consortium name="The Broad Institute Genome Sequencing Center for Infectious Disease"/>
            <person name="Wu L."/>
            <person name="Ma J."/>
        </authorList>
    </citation>
    <scope>NUCLEOTIDE SEQUENCE [LARGE SCALE GENOMIC DNA]</scope>
    <source>
        <strain evidence="14">CGMCC 1.10759</strain>
    </source>
</reference>
<evidence type="ECO:0000259" key="12">
    <source>
        <dbReference type="Pfam" id="PF26002"/>
    </source>
</evidence>
<dbReference type="Gene3D" id="2.40.50.100">
    <property type="match status" value="1"/>
</dbReference>
<accession>A0ABV8SYM2</accession>
<evidence type="ECO:0000313" key="13">
    <source>
        <dbReference type="EMBL" id="MFC4312736.1"/>
    </source>
</evidence>
<keyword evidence="3 9" id="KW-0813">Transport</keyword>
<dbReference type="EMBL" id="JBHSDU010000014">
    <property type="protein sequence ID" value="MFC4312736.1"/>
    <property type="molecule type" value="Genomic_DNA"/>
</dbReference>
<dbReference type="InterPro" id="IPR058982">
    <property type="entry name" value="Beta-barrel_AprE"/>
</dbReference>
<keyword evidence="5 9" id="KW-0997">Cell inner membrane</keyword>
<evidence type="ECO:0000256" key="5">
    <source>
        <dbReference type="ARBA" id="ARBA00022519"/>
    </source>
</evidence>
<evidence type="ECO:0000256" key="1">
    <source>
        <dbReference type="ARBA" id="ARBA00004377"/>
    </source>
</evidence>
<dbReference type="PANTHER" id="PTHR30386:SF26">
    <property type="entry name" value="TRANSPORT PROTEIN COMB"/>
    <property type="match status" value="1"/>
</dbReference>
<evidence type="ECO:0000256" key="3">
    <source>
        <dbReference type="ARBA" id="ARBA00022448"/>
    </source>
</evidence>
<dbReference type="PANTHER" id="PTHR30386">
    <property type="entry name" value="MEMBRANE FUSION SUBUNIT OF EMRAB-TOLC MULTIDRUG EFFLUX PUMP"/>
    <property type="match status" value="1"/>
</dbReference>
<keyword evidence="6 9" id="KW-0812">Transmembrane</keyword>
<keyword evidence="10" id="KW-0175">Coiled coil</keyword>
<comment type="similarity">
    <text evidence="2 9">Belongs to the membrane fusion protein (MFP) (TC 8.A.1) family.</text>
</comment>
<dbReference type="InterPro" id="IPR006144">
    <property type="entry name" value="Secretion_HlyD_CS"/>
</dbReference>
<dbReference type="RefSeq" id="WP_380602383.1">
    <property type="nucleotide sequence ID" value="NZ_JBHSDU010000014.1"/>
</dbReference>
<keyword evidence="14" id="KW-1185">Reference proteome</keyword>
<feature type="domain" description="AprE-like long alpha-helical hairpin" evidence="11">
    <location>
        <begin position="110"/>
        <end position="289"/>
    </location>
</feature>
<evidence type="ECO:0000259" key="11">
    <source>
        <dbReference type="Pfam" id="PF25994"/>
    </source>
</evidence>
<feature type="domain" description="AprE-like beta-barrel" evidence="12">
    <location>
        <begin position="332"/>
        <end position="425"/>
    </location>
</feature>
<keyword evidence="7 9" id="KW-1133">Transmembrane helix</keyword>
<organism evidence="13 14">
    <name type="scientific">Steroidobacter flavus</name>
    <dbReference type="NCBI Taxonomy" id="1842136"/>
    <lineage>
        <taxon>Bacteria</taxon>
        <taxon>Pseudomonadati</taxon>
        <taxon>Pseudomonadota</taxon>
        <taxon>Gammaproteobacteria</taxon>
        <taxon>Steroidobacterales</taxon>
        <taxon>Steroidobacteraceae</taxon>
        <taxon>Steroidobacter</taxon>
    </lineage>
</organism>
<dbReference type="Gene3D" id="2.40.30.170">
    <property type="match status" value="1"/>
</dbReference>